<evidence type="ECO:0000256" key="2">
    <source>
        <dbReference type="ARBA" id="ARBA00022723"/>
    </source>
</evidence>
<dbReference type="PANTHER" id="PTHR31845:SF10">
    <property type="entry name" value="ZN(II)2CYS6 TRANSCRIPTION FACTOR (EUROFUNG)"/>
    <property type="match status" value="1"/>
</dbReference>
<comment type="subcellular location">
    <subcellularLocation>
        <location evidence="1">Nucleus</location>
    </subcellularLocation>
</comment>
<protein>
    <recommendedName>
        <fullName evidence="8">Zn(2)-C6 fungal-type domain-containing protein</fullName>
    </recommendedName>
</protein>
<evidence type="ECO:0000259" key="8">
    <source>
        <dbReference type="PROSITE" id="PS00463"/>
    </source>
</evidence>
<dbReference type="EMBL" id="ML987196">
    <property type="protein sequence ID" value="KAF2248132.1"/>
    <property type="molecule type" value="Genomic_DNA"/>
</dbReference>
<dbReference type="GO" id="GO:0006351">
    <property type="term" value="P:DNA-templated transcription"/>
    <property type="evidence" value="ECO:0007669"/>
    <property type="project" value="InterPro"/>
</dbReference>
<sequence>MPSMYTVPRARACQSCAAAKAKCEPDIGYTKCKRCNKHGLDCVLKDPAPRKRRREAVTNDDCVPTPSPSPPSESTLSFADLVELERGLEYYRTALFQYFPFVTPPDLRESSTGFAKAKPFLSSVIAMLGCTQDRRRQCELAAQNRAYLASHVLQQGEKSLDLLQGLLLLGHWYHFQWALPNQRTTLIHLAMAMVVDLDLNRSPFTRGRLMTAADAANGFELRTEGLTDHTLEQKRTFLGCLYLSTAVSKSSLNMDAVRFSEYAERCCEVLEQSPLPFDRAVVYLVRLQHIVELFGVARSSLTQSRAKGRAFEHASPNIIDQADGPRYVKCWDQQLAEWWNAIPSSAQTYVLRIQYAYARVCLFECCLEESLFPSAQARLGVLRECLAAIRYSNDIFVPLSEQPMALLDVPSHLFAQSNHTMFVAIQLCSVKCGDWSMQHVERILGMVEIFEQTVQRMEGLFESMPENRIPEFYKRLIPTARGLRSWFAAKIRSIEAAEPQPEEVREPDRGIDELDFDFLGQFLNLDDSFWLQGLLTEDHPSSHGVEFSG</sequence>
<dbReference type="GO" id="GO:0000981">
    <property type="term" value="F:DNA-binding transcription factor activity, RNA polymerase II-specific"/>
    <property type="evidence" value="ECO:0007669"/>
    <property type="project" value="InterPro"/>
</dbReference>
<keyword evidence="6" id="KW-0539">Nucleus</keyword>
<dbReference type="GeneID" id="54575471"/>
<evidence type="ECO:0000256" key="7">
    <source>
        <dbReference type="SAM" id="MobiDB-lite"/>
    </source>
</evidence>
<evidence type="ECO:0000256" key="5">
    <source>
        <dbReference type="ARBA" id="ARBA00023163"/>
    </source>
</evidence>
<dbReference type="GO" id="GO:0008270">
    <property type="term" value="F:zinc ion binding"/>
    <property type="evidence" value="ECO:0007669"/>
    <property type="project" value="InterPro"/>
</dbReference>
<keyword evidence="4" id="KW-0238">DNA-binding</keyword>
<keyword evidence="3" id="KW-0805">Transcription regulation</keyword>
<gene>
    <name evidence="9" type="ORF">BU26DRAFT_327743</name>
</gene>
<reference evidence="9" key="1">
    <citation type="journal article" date="2020" name="Stud. Mycol.">
        <title>101 Dothideomycetes genomes: a test case for predicting lifestyles and emergence of pathogens.</title>
        <authorList>
            <person name="Haridas S."/>
            <person name="Albert R."/>
            <person name="Binder M."/>
            <person name="Bloem J."/>
            <person name="Labutti K."/>
            <person name="Salamov A."/>
            <person name="Andreopoulos B."/>
            <person name="Baker S."/>
            <person name="Barry K."/>
            <person name="Bills G."/>
            <person name="Bluhm B."/>
            <person name="Cannon C."/>
            <person name="Castanera R."/>
            <person name="Culley D."/>
            <person name="Daum C."/>
            <person name="Ezra D."/>
            <person name="Gonzalez J."/>
            <person name="Henrissat B."/>
            <person name="Kuo A."/>
            <person name="Liang C."/>
            <person name="Lipzen A."/>
            <person name="Lutzoni F."/>
            <person name="Magnuson J."/>
            <person name="Mondo S."/>
            <person name="Nolan M."/>
            <person name="Ohm R."/>
            <person name="Pangilinan J."/>
            <person name="Park H.-J."/>
            <person name="Ramirez L."/>
            <person name="Alfaro M."/>
            <person name="Sun H."/>
            <person name="Tritt A."/>
            <person name="Yoshinaga Y."/>
            <person name="Zwiers L.-H."/>
            <person name="Turgeon B."/>
            <person name="Goodwin S."/>
            <person name="Spatafora J."/>
            <person name="Crous P."/>
            <person name="Grigoriev I."/>
        </authorList>
    </citation>
    <scope>NUCLEOTIDE SEQUENCE</scope>
    <source>
        <strain evidence="9">CBS 122368</strain>
    </source>
</reference>
<evidence type="ECO:0000313" key="10">
    <source>
        <dbReference type="Proteomes" id="UP000800094"/>
    </source>
</evidence>
<dbReference type="GO" id="GO:0000976">
    <property type="term" value="F:transcription cis-regulatory region binding"/>
    <property type="evidence" value="ECO:0007669"/>
    <property type="project" value="TreeGrafter"/>
</dbReference>
<dbReference type="AlphaFoldDB" id="A0A6A6IE12"/>
<dbReference type="SUPFAM" id="SSF57701">
    <property type="entry name" value="Zn2/Cys6 DNA-binding domain"/>
    <property type="match status" value="1"/>
</dbReference>
<evidence type="ECO:0000256" key="3">
    <source>
        <dbReference type="ARBA" id="ARBA00023015"/>
    </source>
</evidence>
<evidence type="ECO:0000256" key="6">
    <source>
        <dbReference type="ARBA" id="ARBA00023242"/>
    </source>
</evidence>
<keyword evidence="10" id="KW-1185">Reference proteome</keyword>
<evidence type="ECO:0000313" key="9">
    <source>
        <dbReference type="EMBL" id="KAF2248132.1"/>
    </source>
</evidence>
<feature type="region of interest" description="Disordered" evidence="7">
    <location>
        <begin position="53"/>
        <end position="74"/>
    </location>
</feature>
<dbReference type="GO" id="GO:0005634">
    <property type="term" value="C:nucleus"/>
    <property type="evidence" value="ECO:0007669"/>
    <property type="project" value="UniProtKB-SubCell"/>
</dbReference>
<dbReference type="CDD" id="cd00067">
    <property type="entry name" value="GAL4"/>
    <property type="match status" value="1"/>
</dbReference>
<keyword evidence="5" id="KW-0804">Transcription</keyword>
<proteinExistence type="predicted"/>
<name>A0A6A6IE12_9PLEO</name>
<dbReference type="Gene3D" id="4.10.240.10">
    <property type="entry name" value="Zn(2)-C6 fungal-type DNA-binding domain"/>
    <property type="match status" value="1"/>
</dbReference>
<dbReference type="Proteomes" id="UP000800094">
    <property type="component" value="Unassembled WGS sequence"/>
</dbReference>
<dbReference type="SMART" id="SM00066">
    <property type="entry name" value="GAL4"/>
    <property type="match status" value="1"/>
</dbReference>
<dbReference type="PROSITE" id="PS00463">
    <property type="entry name" value="ZN2_CY6_FUNGAL_1"/>
    <property type="match status" value="1"/>
</dbReference>
<evidence type="ECO:0000256" key="4">
    <source>
        <dbReference type="ARBA" id="ARBA00023125"/>
    </source>
</evidence>
<dbReference type="PANTHER" id="PTHR31845">
    <property type="entry name" value="FINGER DOMAIN PROTEIN, PUTATIVE-RELATED"/>
    <property type="match status" value="1"/>
</dbReference>
<accession>A0A6A6IE12</accession>
<dbReference type="InterPro" id="IPR051089">
    <property type="entry name" value="prtT"/>
</dbReference>
<feature type="domain" description="Zn(2)-C6 fungal-type" evidence="8">
    <location>
        <begin position="12"/>
        <end position="42"/>
    </location>
</feature>
<dbReference type="RefSeq" id="XP_033683136.1">
    <property type="nucleotide sequence ID" value="XM_033822141.1"/>
</dbReference>
<keyword evidence="2" id="KW-0479">Metal-binding</keyword>
<dbReference type="Pfam" id="PF04082">
    <property type="entry name" value="Fungal_trans"/>
    <property type="match status" value="1"/>
</dbReference>
<dbReference type="InterPro" id="IPR001138">
    <property type="entry name" value="Zn2Cys6_DnaBD"/>
</dbReference>
<dbReference type="InterPro" id="IPR007219">
    <property type="entry name" value="XnlR_reg_dom"/>
</dbReference>
<dbReference type="CDD" id="cd12148">
    <property type="entry name" value="fungal_TF_MHR"/>
    <property type="match status" value="1"/>
</dbReference>
<dbReference type="InterPro" id="IPR036864">
    <property type="entry name" value="Zn2-C6_fun-type_DNA-bd_sf"/>
</dbReference>
<organism evidence="9 10">
    <name type="scientific">Trematosphaeria pertusa</name>
    <dbReference type="NCBI Taxonomy" id="390896"/>
    <lineage>
        <taxon>Eukaryota</taxon>
        <taxon>Fungi</taxon>
        <taxon>Dikarya</taxon>
        <taxon>Ascomycota</taxon>
        <taxon>Pezizomycotina</taxon>
        <taxon>Dothideomycetes</taxon>
        <taxon>Pleosporomycetidae</taxon>
        <taxon>Pleosporales</taxon>
        <taxon>Massarineae</taxon>
        <taxon>Trematosphaeriaceae</taxon>
        <taxon>Trematosphaeria</taxon>
    </lineage>
</organism>
<dbReference type="OrthoDB" id="5226580at2759"/>
<evidence type="ECO:0000256" key="1">
    <source>
        <dbReference type="ARBA" id="ARBA00004123"/>
    </source>
</evidence>